<name>M2UXQ0_COCH5</name>
<evidence type="ECO:0000313" key="1">
    <source>
        <dbReference type="EMBL" id="EMD92603.1"/>
    </source>
</evidence>
<dbReference type="AlphaFoldDB" id="M2UXQ0"/>
<dbReference type="Proteomes" id="UP000016936">
    <property type="component" value="Unassembled WGS sequence"/>
</dbReference>
<keyword evidence="2" id="KW-1185">Reference proteome</keyword>
<gene>
    <name evidence="1" type="ORF">COCHEDRAFT_1098725</name>
</gene>
<proteinExistence type="predicted"/>
<reference evidence="1 2" key="1">
    <citation type="journal article" date="2012" name="PLoS Pathog.">
        <title>Diverse lifestyles and strategies of plant pathogenesis encoded in the genomes of eighteen Dothideomycetes fungi.</title>
        <authorList>
            <person name="Ohm R.A."/>
            <person name="Feau N."/>
            <person name="Henrissat B."/>
            <person name="Schoch C.L."/>
            <person name="Horwitz B.A."/>
            <person name="Barry K.W."/>
            <person name="Condon B.J."/>
            <person name="Copeland A.C."/>
            <person name="Dhillon B."/>
            <person name="Glaser F."/>
            <person name="Hesse C.N."/>
            <person name="Kosti I."/>
            <person name="LaButti K."/>
            <person name="Lindquist E.A."/>
            <person name="Lucas S."/>
            <person name="Salamov A.A."/>
            <person name="Bradshaw R.E."/>
            <person name="Ciuffetti L."/>
            <person name="Hamelin R.C."/>
            <person name="Kema G.H.J."/>
            <person name="Lawrence C."/>
            <person name="Scott J.A."/>
            <person name="Spatafora J.W."/>
            <person name="Turgeon B.G."/>
            <person name="de Wit P.J.G.M."/>
            <person name="Zhong S."/>
            <person name="Goodwin S.B."/>
            <person name="Grigoriev I.V."/>
        </authorList>
    </citation>
    <scope>NUCLEOTIDE SEQUENCE [LARGE SCALE GENOMIC DNA]</scope>
    <source>
        <strain evidence="2">C5 / ATCC 48332 / race O</strain>
    </source>
</reference>
<dbReference type="HOGENOM" id="CLU_033666_7_3_1"/>
<reference evidence="2" key="2">
    <citation type="journal article" date="2013" name="PLoS Genet.">
        <title>Comparative genome structure, secondary metabolite, and effector coding capacity across Cochliobolus pathogens.</title>
        <authorList>
            <person name="Condon B.J."/>
            <person name="Leng Y."/>
            <person name="Wu D."/>
            <person name="Bushley K.E."/>
            <person name="Ohm R.A."/>
            <person name="Otillar R."/>
            <person name="Martin J."/>
            <person name="Schackwitz W."/>
            <person name="Grimwood J."/>
            <person name="MohdZainudin N."/>
            <person name="Xue C."/>
            <person name="Wang R."/>
            <person name="Manning V.A."/>
            <person name="Dhillon B."/>
            <person name="Tu Z.J."/>
            <person name="Steffenson B.J."/>
            <person name="Salamov A."/>
            <person name="Sun H."/>
            <person name="Lowry S."/>
            <person name="LaButti K."/>
            <person name="Han J."/>
            <person name="Copeland A."/>
            <person name="Lindquist E."/>
            <person name="Barry K."/>
            <person name="Schmutz J."/>
            <person name="Baker S.E."/>
            <person name="Ciuffetti L.M."/>
            <person name="Grigoriev I.V."/>
            <person name="Zhong S."/>
            <person name="Turgeon B.G."/>
        </authorList>
    </citation>
    <scope>NUCLEOTIDE SEQUENCE [LARGE SCALE GENOMIC DNA]</scope>
    <source>
        <strain evidence="2">C5 / ATCC 48332 / race O</strain>
    </source>
</reference>
<protein>
    <submittedName>
        <fullName evidence="1">Uncharacterized protein</fullName>
    </submittedName>
</protein>
<evidence type="ECO:0000313" key="2">
    <source>
        <dbReference type="Proteomes" id="UP000016936"/>
    </source>
</evidence>
<sequence length="54" mass="5775">MASYTDFYTFALLVVLKSSAVGKTTLQVAGLAGVRHRPVHPINWRTIVAGFGVG</sequence>
<organism evidence="1 2">
    <name type="scientific">Cochliobolus heterostrophus (strain C5 / ATCC 48332 / race O)</name>
    <name type="common">Southern corn leaf blight fungus</name>
    <name type="synonym">Bipolaris maydis</name>
    <dbReference type="NCBI Taxonomy" id="701091"/>
    <lineage>
        <taxon>Eukaryota</taxon>
        <taxon>Fungi</taxon>
        <taxon>Dikarya</taxon>
        <taxon>Ascomycota</taxon>
        <taxon>Pezizomycotina</taxon>
        <taxon>Dothideomycetes</taxon>
        <taxon>Pleosporomycetidae</taxon>
        <taxon>Pleosporales</taxon>
        <taxon>Pleosporineae</taxon>
        <taxon>Pleosporaceae</taxon>
        <taxon>Bipolaris</taxon>
    </lineage>
</organism>
<accession>M2UXQ0</accession>
<dbReference type="EMBL" id="KB445575">
    <property type="protein sequence ID" value="EMD92603.1"/>
    <property type="molecule type" value="Genomic_DNA"/>
</dbReference>